<feature type="non-terminal residue" evidence="4">
    <location>
        <position position="147"/>
    </location>
</feature>
<protein>
    <recommendedName>
        <fullName evidence="3">NodB homology domain-containing protein</fullName>
    </recommendedName>
</protein>
<dbReference type="InterPro" id="IPR011330">
    <property type="entry name" value="Glyco_hydro/deAcase_b/a-brl"/>
</dbReference>
<dbReference type="EMBL" id="BART01032731">
    <property type="protein sequence ID" value="GAH14125.1"/>
    <property type="molecule type" value="Genomic_DNA"/>
</dbReference>
<reference evidence="4" key="1">
    <citation type="journal article" date="2014" name="Front. Microbiol.">
        <title>High frequency of phylogenetically diverse reductive dehalogenase-homologous genes in deep subseafloor sedimentary metagenomes.</title>
        <authorList>
            <person name="Kawai M."/>
            <person name="Futagami T."/>
            <person name="Toyoda A."/>
            <person name="Takaki Y."/>
            <person name="Nishi S."/>
            <person name="Hori S."/>
            <person name="Arai W."/>
            <person name="Tsubouchi T."/>
            <person name="Morono Y."/>
            <person name="Uchiyama I."/>
            <person name="Ito T."/>
            <person name="Fujiyama A."/>
            <person name="Inagaki F."/>
            <person name="Takami H."/>
        </authorList>
    </citation>
    <scope>NUCLEOTIDE SEQUENCE</scope>
    <source>
        <strain evidence="4">Expedition CK06-06</strain>
    </source>
</reference>
<accession>X1E128</accession>
<dbReference type="PANTHER" id="PTHR34216:SF3">
    <property type="entry name" value="POLY-BETA-1,6-N-ACETYL-D-GLUCOSAMINE N-DEACETYLASE"/>
    <property type="match status" value="1"/>
</dbReference>
<feature type="domain" description="NodB homology" evidence="3">
    <location>
        <begin position="47"/>
        <end position="147"/>
    </location>
</feature>
<comment type="caution">
    <text evidence="4">The sequence shown here is derived from an EMBL/GenBank/DDBJ whole genome shotgun (WGS) entry which is preliminary data.</text>
</comment>
<dbReference type="GO" id="GO:0016810">
    <property type="term" value="F:hydrolase activity, acting on carbon-nitrogen (but not peptide) bonds"/>
    <property type="evidence" value="ECO:0007669"/>
    <property type="project" value="InterPro"/>
</dbReference>
<dbReference type="PANTHER" id="PTHR34216">
    <property type="match status" value="1"/>
</dbReference>
<keyword evidence="2" id="KW-0732">Signal</keyword>
<gene>
    <name evidence="4" type="ORF">S01H4_56482</name>
</gene>
<dbReference type="InterPro" id="IPR051398">
    <property type="entry name" value="Polysacch_Deacetylase"/>
</dbReference>
<evidence type="ECO:0000256" key="2">
    <source>
        <dbReference type="ARBA" id="ARBA00022729"/>
    </source>
</evidence>
<proteinExistence type="predicted"/>
<dbReference type="GO" id="GO:0005576">
    <property type="term" value="C:extracellular region"/>
    <property type="evidence" value="ECO:0007669"/>
    <property type="project" value="UniProtKB-SubCell"/>
</dbReference>
<dbReference type="AlphaFoldDB" id="X1E128"/>
<evidence type="ECO:0000313" key="4">
    <source>
        <dbReference type="EMBL" id="GAH14125.1"/>
    </source>
</evidence>
<dbReference type="GO" id="GO:0005975">
    <property type="term" value="P:carbohydrate metabolic process"/>
    <property type="evidence" value="ECO:0007669"/>
    <property type="project" value="InterPro"/>
</dbReference>
<organism evidence="4">
    <name type="scientific">marine sediment metagenome</name>
    <dbReference type="NCBI Taxonomy" id="412755"/>
    <lineage>
        <taxon>unclassified sequences</taxon>
        <taxon>metagenomes</taxon>
        <taxon>ecological metagenomes</taxon>
    </lineage>
</organism>
<sequence>MILMYHKVHPDAPTKWWVTPDQFYRQMLELKGYDVVYLDDYDPADAGKAVITFDGIYKNVLQFAAPILSRFNYPFELFITSDQLNGDNAFDSVEPEAHFVSIEECQELILFGGRLQWHTRSHANLKDVFALDEIQRELEIPEEIQAV</sequence>
<dbReference type="PROSITE" id="PS51677">
    <property type="entry name" value="NODB"/>
    <property type="match status" value="1"/>
</dbReference>
<evidence type="ECO:0000256" key="1">
    <source>
        <dbReference type="ARBA" id="ARBA00004613"/>
    </source>
</evidence>
<name>X1E128_9ZZZZ</name>
<comment type="subcellular location">
    <subcellularLocation>
        <location evidence="1">Secreted</location>
    </subcellularLocation>
</comment>
<dbReference type="InterPro" id="IPR002509">
    <property type="entry name" value="NODB_dom"/>
</dbReference>
<dbReference type="CDD" id="cd10918">
    <property type="entry name" value="CE4_NodB_like_5s_6s"/>
    <property type="match status" value="1"/>
</dbReference>
<evidence type="ECO:0000259" key="3">
    <source>
        <dbReference type="PROSITE" id="PS51677"/>
    </source>
</evidence>
<dbReference type="Gene3D" id="3.20.20.370">
    <property type="entry name" value="Glycoside hydrolase/deacetylase"/>
    <property type="match status" value="1"/>
</dbReference>
<dbReference type="SUPFAM" id="SSF88713">
    <property type="entry name" value="Glycoside hydrolase/deacetylase"/>
    <property type="match status" value="1"/>
</dbReference>